<dbReference type="Pfam" id="PF00639">
    <property type="entry name" value="Rotamase"/>
    <property type="match status" value="1"/>
</dbReference>
<organism evidence="12">
    <name type="scientific">mine drainage metagenome</name>
    <dbReference type="NCBI Taxonomy" id="410659"/>
    <lineage>
        <taxon>unclassified sequences</taxon>
        <taxon>metagenomes</taxon>
        <taxon>ecological metagenomes</taxon>
    </lineage>
</organism>
<keyword evidence="6" id="KW-0472">Membrane</keyword>
<dbReference type="Pfam" id="PF13624">
    <property type="entry name" value="SurA_N_3"/>
    <property type="match status" value="1"/>
</dbReference>
<evidence type="ECO:0000313" key="12">
    <source>
        <dbReference type="EMBL" id="CBH96297.1"/>
    </source>
</evidence>
<comment type="subcellular location">
    <subcellularLocation>
        <location evidence="1">Cell inner membrane</location>
        <topology evidence="1">Single-pass type II membrane protein</topology>
        <orientation evidence="1">Periplasmic side</orientation>
    </subcellularLocation>
</comment>
<proteinExistence type="inferred from homology"/>
<comment type="similarity">
    <text evidence="8">Belongs to the PpiD chaperone family.</text>
</comment>
<evidence type="ECO:0000256" key="9">
    <source>
        <dbReference type="ARBA" id="ARBA00040743"/>
    </source>
</evidence>
<dbReference type="GO" id="GO:0005886">
    <property type="term" value="C:plasma membrane"/>
    <property type="evidence" value="ECO:0007669"/>
    <property type="project" value="UniProtKB-SubCell"/>
</dbReference>
<dbReference type="GO" id="GO:0003755">
    <property type="term" value="F:peptidyl-prolyl cis-trans isomerase activity"/>
    <property type="evidence" value="ECO:0007669"/>
    <property type="project" value="InterPro"/>
</dbReference>
<protein>
    <recommendedName>
        <fullName evidence="9">Periplasmic chaperone PpiD</fullName>
    </recommendedName>
    <alternativeName>
        <fullName evidence="10">Periplasmic folding chaperone</fullName>
    </alternativeName>
</protein>
<gene>
    <name evidence="12" type="ORF">CARN2_2238</name>
</gene>
<keyword evidence="5" id="KW-1133">Transmembrane helix</keyword>
<dbReference type="PANTHER" id="PTHR47529">
    <property type="entry name" value="PEPTIDYL-PROLYL CIS-TRANS ISOMERASE D"/>
    <property type="match status" value="1"/>
</dbReference>
<dbReference type="InterPro" id="IPR046357">
    <property type="entry name" value="PPIase_dom_sf"/>
</dbReference>
<dbReference type="PANTHER" id="PTHR47529:SF1">
    <property type="entry name" value="PERIPLASMIC CHAPERONE PPID"/>
    <property type="match status" value="1"/>
</dbReference>
<evidence type="ECO:0000256" key="1">
    <source>
        <dbReference type="ARBA" id="ARBA00004382"/>
    </source>
</evidence>
<dbReference type="EMBL" id="CABM01000024">
    <property type="protein sequence ID" value="CBH96297.1"/>
    <property type="molecule type" value="Genomic_DNA"/>
</dbReference>
<sequence length="645" mass="69676">MFDFVRKHTKLLQVLLFLLIFPSFVLFGIQGYDSFNNNGSLAAKVDGIPISMQQLDNAQRSEIARMQQTLGASADIKSLDTPEAKLRTLDGLIRQTLLQVAVRKQHLAVSDSQVQQAILQIPQIAALRKPDGSFDEEAYRQLIAAQGMTTAQFEGQVREQLLLQQAVDGIAEPVIESKTIAGQLYDWQNQKRQVRLALFNTQDYTSQVQPSAAEIEAFYKDHTALFQSPQSADIQYVVLSLNAVRQGIVITPAQAQAYYTQHIAEFSTPQERKASHILITLPPNPTPAQVQAAKTKADAILAEVRKDPAQFAEIAKRDSQDPGSSAQGGNLGYFTQNAMVKSFADAVFAMKKVGDIVGPVLSPYGFHIIELTGIKPAGQKPFAQVQSSIQAQLQNQEAQKRFPEMSDKFSSLVYEDSRSFAQVAAKYHLEVQTAEGVSPTPKASGDSRTDPLANAAFLKAVFSSNSIRDKRNISAVEIAPNTLASARILNYQPASTLTFAQAQDKVRALLVAQQAAALAVKAGEQALAAARQGKAMPAWGAPVEISQSQTPATAGVPAAAVTAAFQLPVAKLPALTGLTLPGQAGYAIVSVDSVSKAKPDAEQLRAQQGTMSQLLSQGVTEAYIDSLKKRYGVEMLYKVPPLANS</sequence>
<keyword evidence="4" id="KW-0812">Transmembrane</keyword>
<dbReference type="InterPro" id="IPR052029">
    <property type="entry name" value="PpiD_chaperone"/>
</dbReference>
<evidence type="ECO:0000256" key="4">
    <source>
        <dbReference type="ARBA" id="ARBA00022692"/>
    </source>
</evidence>
<evidence type="ECO:0000256" key="6">
    <source>
        <dbReference type="ARBA" id="ARBA00023136"/>
    </source>
</evidence>
<accession>E6PMZ5</accession>
<evidence type="ECO:0000256" key="2">
    <source>
        <dbReference type="ARBA" id="ARBA00022475"/>
    </source>
</evidence>
<dbReference type="Gene3D" id="1.10.4030.10">
    <property type="entry name" value="Porin chaperone SurA, peptide-binding domain"/>
    <property type="match status" value="1"/>
</dbReference>
<dbReference type="SUPFAM" id="SSF109998">
    <property type="entry name" value="Triger factor/SurA peptide-binding domain-like"/>
    <property type="match status" value="1"/>
</dbReference>
<keyword evidence="2" id="KW-1003">Cell membrane</keyword>
<evidence type="ECO:0000256" key="10">
    <source>
        <dbReference type="ARBA" id="ARBA00042775"/>
    </source>
</evidence>
<evidence type="ECO:0000259" key="11">
    <source>
        <dbReference type="PROSITE" id="PS50198"/>
    </source>
</evidence>
<keyword evidence="12" id="KW-0413">Isomerase</keyword>
<evidence type="ECO:0000256" key="3">
    <source>
        <dbReference type="ARBA" id="ARBA00022519"/>
    </source>
</evidence>
<dbReference type="AlphaFoldDB" id="E6PMZ5"/>
<evidence type="ECO:0000256" key="7">
    <source>
        <dbReference type="ARBA" id="ARBA00023186"/>
    </source>
</evidence>
<evidence type="ECO:0000256" key="8">
    <source>
        <dbReference type="ARBA" id="ARBA00038408"/>
    </source>
</evidence>
<dbReference type="InterPro" id="IPR027304">
    <property type="entry name" value="Trigger_fact/SurA_dom_sf"/>
</dbReference>
<feature type="domain" description="PpiC" evidence="11">
    <location>
        <begin position="269"/>
        <end position="373"/>
    </location>
</feature>
<reference evidence="12" key="1">
    <citation type="submission" date="2009-10" db="EMBL/GenBank/DDBJ databases">
        <title>Diversity of trophic interactions inside an arsenic-rich microbial ecosystem.</title>
        <authorList>
            <person name="Bertin P.N."/>
            <person name="Heinrich-Salmeron A."/>
            <person name="Pelletier E."/>
            <person name="Goulhen-Chollet F."/>
            <person name="Arsene-Ploetze F."/>
            <person name="Gallien S."/>
            <person name="Calteau A."/>
            <person name="Vallenet D."/>
            <person name="Casiot C."/>
            <person name="Chane-Woon-Ming B."/>
            <person name="Giloteaux L."/>
            <person name="Barakat M."/>
            <person name="Bonnefoy V."/>
            <person name="Bruneel O."/>
            <person name="Chandler M."/>
            <person name="Cleiss J."/>
            <person name="Duran R."/>
            <person name="Elbaz-Poulichet F."/>
            <person name="Fonknechten N."/>
            <person name="Lauga B."/>
            <person name="Mornico D."/>
            <person name="Ortet P."/>
            <person name="Schaeffer C."/>
            <person name="Siguier P."/>
            <person name="Alexander Thil Smith A."/>
            <person name="Van Dorsselaer A."/>
            <person name="Weissenbach J."/>
            <person name="Medigue C."/>
            <person name="Le Paslier D."/>
        </authorList>
    </citation>
    <scope>NUCLEOTIDE SEQUENCE</scope>
</reference>
<dbReference type="InterPro" id="IPR000297">
    <property type="entry name" value="PPIase_PpiC"/>
</dbReference>
<keyword evidence="3" id="KW-0997">Cell inner membrane</keyword>
<dbReference type="SUPFAM" id="SSF54534">
    <property type="entry name" value="FKBP-like"/>
    <property type="match status" value="1"/>
</dbReference>
<name>E6PMZ5_9ZZZZ</name>
<dbReference type="Gene3D" id="3.10.50.40">
    <property type="match status" value="1"/>
</dbReference>
<dbReference type="PROSITE" id="PS50198">
    <property type="entry name" value="PPIC_PPIASE_2"/>
    <property type="match status" value="1"/>
</dbReference>
<comment type="caution">
    <text evidence="12">The sequence shown here is derived from an EMBL/GenBank/DDBJ whole genome shotgun (WGS) entry which is preliminary data.</text>
</comment>
<keyword evidence="7" id="KW-0143">Chaperone</keyword>
<evidence type="ECO:0000256" key="5">
    <source>
        <dbReference type="ARBA" id="ARBA00022989"/>
    </source>
</evidence>